<organism evidence="13 14">
    <name type="scientific">Trema orientale</name>
    <name type="common">Charcoal tree</name>
    <name type="synonym">Celtis orientalis</name>
    <dbReference type="NCBI Taxonomy" id="63057"/>
    <lineage>
        <taxon>Eukaryota</taxon>
        <taxon>Viridiplantae</taxon>
        <taxon>Streptophyta</taxon>
        <taxon>Embryophyta</taxon>
        <taxon>Tracheophyta</taxon>
        <taxon>Spermatophyta</taxon>
        <taxon>Magnoliopsida</taxon>
        <taxon>eudicotyledons</taxon>
        <taxon>Gunneridae</taxon>
        <taxon>Pentapetalae</taxon>
        <taxon>rosids</taxon>
        <taxon>fabids</taxon>
        <taxon>Rosales</taxon>
        <taxon>Cannabaceae</taxon>
        <taxon>Trema</taxon>
    </lineage>
</organism>
<evidence type="ECO:0000313" key="14">
    <source>
        <dbReference type="Proteomes" id="UP000237000"/>
    </source>
</evidence>
<dbReference type="GO" id="GO:0003993">
    <property type="term" value="F:acid phosphatase activity"/>
    <property type="evidence" value="ECO:0007669"/>
    <property type="project" value="UniProtKB-UniRule"/>
</dbReference>
<comment type="subcellular location">
    <subcellularLocation>
        <location evidence="2">Secreted</location>
    </subcellularLocation>
</comment>
<feature type="binding site" evidence="11">
    <location>
        <position position="131"/>
    </location>
    <ligand>
        <name>Fe cation</name>
        <dbReference type="ChEBI" id="CHEBI:24875"/>
        <label>2</label>
    </ligand>
</feature>
<dbReference type="OrthoDB" id="411211at2759"/>
<dbReference type="InterPro" id="IPR051558">
    <property type="entry name" value="Metallophosphoesterase_PAP"/>
</dbReference>
<evidence type="ECO:0000256" key="4">
    <source>
        <dbReference type="ARBA" id="ARBA00022525"/>
    </source>
</evidence>
<sequence length="344" mass="39094">MVYTMAPLRQQRISLLAAPCLGLTFVFWFNTLMVTSFAELERFEHPPKDDGSLSLLVIGDWGRNGRYNQSKVALQMGRIGEKLDIDFIISTGDNFYENGLKGVNDPTFEKSFTNIYTAKSLHKQWYSILGNHDYRGDAEAQLSPLLRKIDSRWLCLRSFILNAETAEFFFVDTTPFVDSYFVETDHTYDWRGVSPRLTYLANLLKDLEITLRESTAKWKIVVGHHAIRSAGHHGDTSELIQNLLPLLEAHDVDLYINGHDHSLEHIKSSDSAIQFLTSGAGSKAWRGDVKENTGNNGATMKFFYDGQGFMSLQLNRADAEFVFYDVFGQVLHTWKVSKHAYASI</sequence>
<comment type="catalytic activity">
    <reaction evidence="1 10">
        <text>a phosphate monoester + H2O = an alcohol + phosphate</text>
        <dbReference type="Rhea" id="RHEA:15017"/>
        <dbReference type="ChEBI" id="CHEBI:15377"/>
        <dbReference type="ChEBI" id="CHEBI:30879"/>
        <dbReference type="ChEBI" id="CHEBI:43474"/>
        <dbReference type="ChEBI" id="CHEBI:67140"/>
        <dbReference type="EC" id="3.1.3.2"/>
    </reaction>
</comment>
<feature type="binding site" evidence="11">
    <location>
        <position position="60"/>
    </location>
    <ligand>
        <name>Fe cation</name>
        <dbReference type="ChEBI" id="CHEBI:24875"/>
        <label>1</label>
    </ligand>
</feature>
<dbReference type="Pfam" id="PF00149">
    <property type="entry name" value="Metallophos"/>
    <property type="match status" value="1"/>
</dbReference>
<keyword evidence="14" id="KW-1185">Reference proteome</keyword>
<dbReference type="InterPro" id="IPR004843">
    <property type="entry name" value="Calcineurin-like_PHP"/>
</dbReference>
<dbReference type="InterPro" id="IPR024927">
    <property type="entry name" value="Acid_PPase"/>
</dbReference>
<evidence type="ECO:0000256" key="3">
    <source>
        <dbReference type="ARBA" id="ARBA00008723"/>
    </source>
</evidence>
<dbReference type="GO" id="GO:0005576">
    <property type="term" value="C:extracellular region"/>
    <property type="evidence" value="ECO:0007669"/>
    <property type="project" value="UniProtKB-SubCell"/>
</dbReference>
<evidence type="ECO:0000256" key="8">
    <source>
        <dbReference type="ARBA" id="ARBA00022833"/>
    </source>
</evidence>
<dbReference type="PANTHER" id="PTHR10161:SF44">
    <property type="entry name" value="PURPLE ACID PHOSPHATASE"/>
    <property type="match status" value="1"/>
</dbReference>
<dbReference type="STRING" id="63057.A0A2P5EEW5"/>
<dbReference type="Gene3D" id="3.60.21.10">
    <property type="match status" value="1"/>
</dbReference>
<dbReference type="PANTHER" id="PTHR10161">
    <property type="entry name" value="TARTRATE-RESISTANT ACID PHOSPHATASE TYPE 5"/>
    <property type="match status" value="1"/>
</dbReference>
<evidence type="ECO:0000259" key="12">
    <source>
        <dbReference type="Pfam" id="PF00149"/>
    </source>
</evidence>
<dbReference type="GO" id="GO:0046872">
    <property type="term" value="F:metal ion binding"/>
    <property type="evidence" value="ECO:0007669"/>
    <property type="project" value="UniProtKB-KW"/>
</dbReference>
<evidence type="ECO:0000256" key="11">
    <source>
        <dbReference type="PIRSR" id="PIRSR000898-1"/>
    </source>
</evidence>
<feature type="binding site" evidence="11">
    <location>
        <position position="261"/>
    </location>
    <ligand>
        <name>Fe cation</name>
        <dbReference type="ChEBI" id="CHEBI:24875"/>
        <label>1</label>
    </ligand>
</feature>
<name>A0A2P5EEW5_TREOI</name>
<dbReference type="PIRSF" id="PIRSF000898">
    <property type="entry name" value="Acid_Ptase_5"/>
    <property type="match status" value="1"/>
</dbReference>
<feature type="binding site" evidence="11">
    <location>
        <position position="93"/>
    </location>
    <ligand>
        <name>Fe cation</name>
        <dbReference type="ChEBI" id="CHEBI:24875"/>
        <label>1</label>
    </ligand>
</feature>
<feature type="binding site" evidence="11">
    <location>
        <position position="96"/>
    </location>
    <ligand>
        <name>Fe cation</name>
        <dbReference type="ChEBI" id="CHEBI:24875"/>
        <label>1</label>
    </ligand>
</feature>
<protein>
    <recommendedName>
        <fullName evidence="10">Purple acid phosphatase</fullName>
        <ecNumber evidence="10">3.1.3.2</ecNumber>
    </recommendedName>
</protein>
<evidence type="ECO:0000256" key="6">
    <source>
        <dbReference type="ARBA" id="ARBA00022729"/>
    </source>
</evidence>
<evidence type="ECO:0000313" key="13">
    <source>
        <dbReference type="EMBL" id="PON84080.1"/>
    </source>
</evidence>
<dbReference type="InterPro" id="IPR029052">
    <property type="entry name" value="Metallo-depent_PP-like"/>
</dbReference>
<comment type="caution">
    <text evidence="13">The sequence shown here is derived from an EMBL/GenBank/DDBJ whole genome shotgun (WGS) entry which is preliminary data.</text>
</comment>
<evidence type="ECO:0000256" key="9">
    <source>
        <dbReference type="ARBA" id="ARBA00023180"/>
    </source>
</evidence>
<gene>
    <name evidence="13" type="ORF">TorRG33x02_200900</name>
</gene>
<feature type="binding site" evidence="11">
    <location>
        <position position="93"/>
    </location>
    <ligand>
        <name>Fe cation</name>
        <dbReference type="ChEBI" id="CHEBI:24875"/>
        <label>2</label>
    </ligand>
</feature>
<dbReference type="EMBL" id="JXTC01000168">
    <property type="protein sequence ID" value="PON84080.1"/>
    <property type="molecule type" value="Genomic_DNA"/>
</dbReference>
<feature type="domain" description="Calcineurin-like phosphoesterase" evidence="12">
    <location>
        <begin position="54"/>
        <end position="262"/>
    </location>
</feature>
<evidence type="ECO:0000256" key="1">
    <source>
        <dbReference type="ARBA" id="ARBA00000032"/>
    </source>
</evidence>
<proteinExistence type="inferred from homology"/>
<keyword evidence="4" id="KW-0964">Secreted</keyword>
<dbReference type="EC" id="3.1.3.2" evidence="10"/>
<dbReference type="Proteomes" id="UP000237000">
    <property type="component" value="Unassembled WGS sequence"/>
</dbReference>
<dbReference type="InParanoid" id="A0A2P5EEW5"/>
<keyword evidence="8" id="KW-0862">Zinc</keyword>
<keyword evidence="7 10" id="KW-0378">Hydrolase</keyword>
<accession>A0A2P5EEW5</accession>
<dbReference type="CDD" id="cd07378">
    <property type="entry name" value="MPP_ACP5"/>
    <property type="match status" value="1"/>
</dbReference>
<evidence type="ECO:0000256" key="2">
    <source>
        <dbReference type="ARBA" id="ARBA00004613"/>
    </source>
</evidence>
<reference evidence="14" key="1">
    <citation type="submission" date="2016-06" db="EMBL/GenBank/DDBJ databases">
        <title>Parallel loss of symbiosis genes in relatives of nitrogen-fixing non-legume Parasponia.</title>
        <authorList>
            <person name="Van Velzen R."/>
            <person name="Holmer R."/>
            <person name="Bu F."/>
            <person name="Rutten L."/>
            <person name="Van Zeijl A."/>
            <person name="Liu W."/>
            <person name="Santuari L."/>
            <person name="Cao Q."/>
            <person name="Sharma T."/>
            <person name="Shen D."/>
            <person name="Roswanjaya Y."/>
            <person name="Wardhani T."/>
            <person name="Kalhor M.S."/>
            <person name="Jansen J."/>
            <person name="Van den Hoogen J."/>
            <person name="Gungor B."/>
            <person name="Hartog M."/>
            <person name="Hontelez J."/>
            <person name="Verver J."/>
            <person name="Yang W.-C."/>
            <person name="Schijlen E."/>
            <person name="Repin R."/>
            <person name="Schilthuizen M."/>
            <person name="Schranz E."/>
            <person name="Heidstra R."/>
            <person name="Miyata K."/>
            <person name="Fedorova E."/>
            <person name="Kohlen W."/>
            <person name="Bisseling T."/>
            <person name="Smit S."/>
            <person name="Geurts R."/>
        </authorList>
    </citation>
    <scope>NUCLEOTIDE SEQUENCE [LARGE SCALE GENOMIC DNA]</scope>
    <source>
        <strain evidence="14">cv. RG33-2</strain>
    </source>
</reference>
<evidence type="ECO:0000256" key="7">
    <source>
        <dbReference type="ARBA" id="ARBA00022801"/>
    </source>
</evidence>
<keyword evidence="5 11" id="KW-0479">Metal-binding</keyword>
<evidence type="ECO:0000256" key="5">
    <source>
        <dbReference type="ARBA" id="ARBA00022723"/>
    </source>
</evidence>
<dbReference type="FunFam" id="3.60.21.10:FF:000027">
    <property type="entry name" value="Purple acid phosphatase"/>
    <property type="match status" value="1"/>
</dbReference>
<evidence type="ECO:0000256" key="10">
    <source>
        <dbReference type="PIRNR" id="PIRNR000898"/>
    </source>
</evidence>
<feature type="binding site" evidence="11">
    <location>
        <position position="224"/>
    </location>
    <ligand>
        <name>Fe cation</name>
        <dbReference type="ChEBI" id="CHEBI:24875"/>
        <label>2</label>
    </ligand>
</feature>
<dbReference type="AlphaFoldDB" id="A0A2P5EEW5"/>
<comment type="cofactor">
    <cofactor evidence="11">
        <name>Fe cation</name>
        <dbReference type="ChEBI" id="CHEBI:24875"/>
    </cofactor>
    <text evidence="11">Binds 2 iron ions per subunit.</text>
</comment>
<feature type="binding site" evidence="11">
    <location>
        <position position="259"/>
    </location>
    <ligand>
        <name>Fe cation</name>
        <dbReference type="ChEBI" id="CHEBI:24875"/>
        <label>2</label>
    </ligand>
</feature>
<keyword evidence="6" id="KW-0732">Signal</keyword>
<dbReference type="SUPFAM" id="SSF56300">
    <property type="entry name" value="Metallo-dependent phosphatases"/>
    <property type="match status" value="1"/>
</dbReference>
<keyword evidence="9" id="KW-0325">Glycoprotein</keyword>
<keyword evidence="10 11" id="KW-0408">Iron</keyword>
<comment type="similarity">
    <text evidence="3">Belongs to the metallophosphoesterase superfamily. Purple acid phosphatase family.</text>
</comment>